<evidence type="ECO:0008006" key="3">
    <source>
        <dbReference type="Google" id="ProtNLM"/>
    </source>
</evidence>
<protein>
    <recommendedName>
        <fullName evidence="3">30S ribosomal protein S21</fullName>
    </recommendedName>
</protein>
<accession>A0A1G2RED9</accession>
<proteinExistence type="predicted"/>
<name>A0A1G2RED9_9BACT</name>
<sequence length="74" mass="9087">MNKARFEVRKQERETNQALIRRFTKRLRDSGILINAKKSQFHKRPKSPEMRKRTLLRKLEKQRTLEKQRKLGRV</sequence>
<dbReference type="Proteomes" id="UP000178613">
    <property type="component" value="Unassembled WGS sequence"/>
</dbReference>
<evidence type="ECO:0000313" key="1">
    <source>
        <dbReference type="EMBL" id="OHA71200.1"/>
    </source>
</evidence>
<reference evidence="1 2" key="1">
    <citation type="journal article" date="2016" name="Nat. Commun.">
        <title>Thousands of microbial genomes shed light on interconnected biogeochemical processes in an aquifer system.</title>
        <authorList>
            <person name="Anantharaman K."/>
            <person name="Brown C.T."/>
            <person name="Hug L.A."/>
            <person name="Sharon I."/>
            <person name="Castelle C.J."/>
            <person name="Probst A.J."/>
            <person name="Thomas B.C."/>
            <person name="Singh A."/>
            <person name="Wilkins M.J."/>
            <person name="Karaoz U."/>
            <person name="Brodie E.L."/>
            <person name="Williams K.H."/>
            <person name="Hubbard S.S."/>
            <person name="Banfield J.F."/>
        </authorList>
    </citation>
    <scope>NUCLEOTIDE SEQUENCE [LARGE SCALE GENOMIC DNA]</scope>
</reference>
<dbReference type="EMBL" id="MHUB01000007">
    <property type="protein sequence ID" value="OHA71200.1"/>
    <property type="molecule type" value="Genomic_DNA"/>
</dbReference>
<evidence type="ECO:0000313" key="2">
    <source>
        <dbReference type="Proteomes" id="UP000178613"/>
    </source>
</evidence>
<dbReference type="AlphaFoldDB" id="A0A1G2RED9"/>
<gene>
    <name evidence="1" type="ORF">A3D64_02965</name>
</gene>
<comment type="caution">
    <text evidence="1">The sequence shown here is derived from an EMBL/GenBank/DDBJ whole genome shotgun (WGS) entry which is preliminary data.</text>
</comment>
<organism evidence="1 2">
    <name type="scientific">Candidatus Wildermuthbacteria bacterium RIFCSPHIGHO2_02_FULL_49_9</name>
    <dbReference type="NCBI Taxonomy" id="1802456"/>
    <lineage>
        <taxon>Bacteria</taxon>
        <taxon>Candidatus Wildermuthiibacteriota</taxon>
    </lineage>
</organism>